<keyword evidence="5" id="KW-0012">Acyltransferase</keyword>
<keyword evidence="2" id="KW-0808">Transferase</keyword>
<sequence>MRIKIIDDKNQWEKFITSHSPQSFFQSWNWGETINRTRDKKVLFLNRYGLFNDNNVLIGIFQLVKVNARRGIFLHIRHGPILSQWDKPVLYFLKNYLIQLSKIEKASFVRLSPLVLPQNNLDRLFNKMGFVNSPIASLDGEYCWVLDLDKSEDDLLKSMRKTTRYLIRWALKNNIVINTSADRKDLDEFLDLYHLTAKRQHFAKHQGIKEEFEIFTSQHQALIFKGYYQKKLLSAAIIIFYQNQAIYHHSASRQQKIPVNYLLQWQAIRQAKKRQMKMYNFWGIAPPFRNRHPWNNLTLFKKGFGGRIIEYYHCRDLPVNKLSYLKTYTVEYLRKIMKGY</sequence>
<evidence type="ECO:0000256" key="3">
    <source>
        <dbReference type="ARBA" id="ARBA00022960"/>
    </source>
</evidence>
<dbReference type="InterPro" id="IPR016181">
    <property type="entry name" value="Acyl_CoA_acyltransferase"/>
</dbReference>
<dbReference type="GO" id="GO:0016755">
    <property type="term" value="F:aminoacyltransferase activity"/>
    <property type="evidence" value="ECO:0007669"/>
    <property type="project" value="InterPro"/>
</dbReference>
<accession>A0A1F5YGX1</accession>
<name>A0A1F5YGX1_9BACT</name>
<keyword evidence="6" id="KW-0961">Cell wall biogenesis/degradation</keyword>
<dbReference type="Gene3D" id="3.40.630.30">
    <property type="match status" value="1"/>
</dbReference>
<proteinExistence type="inferred from homology"/>
<dbReference type="GO" id="GO:0071555">
    <property type="term" value="P:cell wall organization"/>
    <property type="evidence" value="ECO:0007669"/>
    <property type="project" value="UniProtKB-KW"/>
</dbReference>
<gene>
    <name evidence="7" type="ORF">A2153_03475</name>
</gene>
<evidence type="ECO:0000256" key="6">
    <source>
        <dbReference type="ARBA" id="ARBA00023316"/>
    </source>
</evidence>
<evidence type="ECO:0000313" key="7">
    <source>
        <dbReference type="EMBL" id="OGF99427.1"/>
    </source>
</evidence>
<evidence type="ECO:0008006" key="9">
    <source>
        <dbReference type="Google" id="ProtNLM"/>
    </source>
</evidence>
<organism evidence="7 8">
    <name type="scientific">Candidatus Gottesmanbacteria bacterium RBG_16_38_7b</name>
    <dbReference type="NCBI Taxonomy" id="1798372"/>
    <lineage>
        <taxon>Bacteria</taxon>
        <taxon>Candidatus Gottesmaniibacteriota</taxon>
    </lineage>
</organism>
<comment type="caution">
    <text evidence="7">The sequence shown here is derived from an EMBL/GenBank/DDBJ whole genome shotgun (WGS) entry which is preliminary data.</text>
</comment>
<dbReference type="InterPro" id="IPR050644">
    <property type="entry name" value="PG_Glycine_Bridge_Synth"/>
</dbReference>
<keyword evidence="4" id="KW-0573">Peptidoglycan synthesis</keyword>
<evidence type="ECO:0000313" key="8">
    <source>
        <dbReference type="Proteomes" id="UP000177396"/>
    </source>
</evidence>
<reference evidence="7 8" key="1">
    <citation type="journal article" date="2016" name="Nat. Commun.">
        <title>Thousands of microbial genomes shed light on interconnected biogeochemical processes in an aquifer system.</title>
        <authorList>
            <person name="Anantharaman K."/>
            <person name="Brown C.T."/>
            <person name="Hug L.A."/>
            <person name="Sharon I."/>
            <person name="Castelle C.J."/>
            <person name="Probst A.J."/>
            <person name="Thomas B.C."/>
            <person name="Singh A."/>
            <person name="Wilkins M.J."/>
            <person name="Karaoz U."/>
            <person name="Brodie E.L."/>
            <person name="Williams K.H."/>
            <person name="Hubbard S.S."/>
            <person name="Banfield J.F."/>
        </authorList>
    </citation>
    <scope>NUCLEOTIDE SEQUENCE [LARGE SCALE GENOMIC DNA]</scope>
</reference>
<dbReference type="AlphaFoldDB" id="A0A1F5YGX1"/>
<comment type="similarity">
    <text evidence="1">Belongs to the FemABX family.</text>
</comment>
<dbReference type="GO" id="GO:0009252">
    <property type="term" value="P:peptidoglycan biosynthetic process"/>
    <property type="evidence" value="ECO:0007669"/>
    <property type="project" value="UniProtKB-KW"/>
</dbReference>
<dbReference type="Pfam" id="PF02388">
    <property type="entry name" value="FemAB"/>
    <property type="match status" value="3"/>
</dbReference>
<dbReference type="SUPFAM" id="SSF55729">
    <property type="entry name" value="Acyl-CoA N-acyltransferases (Nat)"/>
    <property type="match status" value="2"/>
</dbReference>
<evidence type="ECO:0000256" key="2">
    <source>
        <dbReference type="ARBA" id="ARBA00022679"/>
    </source>
</evidence>
<keyword evidence="3" id="KW-0133">Cell shape</keyword>
<evidence type="ECO:0000256" key="4">
    <source>
        <dbReference type="ARBA" id="ARBA00022984"/>
    </source>
</evidence>
<evidence type="ECO:0000256" key="1">
    <source>
        <dbReference type="ARBA" id="ARBA00009943"/>
    </source>
</evidence>
<dbReference type="InterPro" id="IPR003447">
    <property type="entry name" value="FEMABX"/>
</dbReference>
<dbReference type="PROSITE" id="PS51191">
    <property type="entry name" value="FEMABX"/>
    <property type="match status" value="1"/>
</dbReference>
<protein>
    <recommendedName>
        <fullName evidence="9">BioF2-like acetyltransferase domain-containing protein</fullName>
    </recommendedName>
</protein>
<evidence type="ECO:0000256" key="5">
    <source>
        <dbReference type="ARBA" id="ARBA00023315"/>
    </source>
</evidence>
<dbReference type="Proteomes" id="UP000177396">
    <property type="component" value="Unassembled WGS sequence"/>
</dbReference>
<dbReference type="PANTHER" id="PTHR36174:SF1">
    <property type="entry name" value="LIPID II:GLYCINE GLYCYLTRANSFERASE"/>
    <property type="match status" value="1"/>
</dbReference>
<dbReference type="PANTHER" id="PTHR36174">
    <property type="entry name" value="LIPID II:GLYCINE GLYCYLTRANSFERASE"/>
    <property type="match status" value="1"/>
</dbReference>
<dbReference type="EMBL" id="MFJB01000062">
    <property type="protein sequence ID" value="OGF99427.1"/>
    <property type="molecule type" value="Genomic_DNA"/>
</dbReference>
<dbReference type="GO" id="GO:0008360">
    <property type="term" value="P:regulation of cell shape"/>
    <property type="evidence" value="ECO:0007669"/>
    <property type="project" value="UniProtKB-KW"/>
</dbReference>